<dbReference type="EMBL" id="PEYO01000005">
    <property type="protein sequence ID" value="PIU03826.1"/>
    <property type="molecule type" value="Genomic_DNA"/>
</dbReference>
<dbReference type="GO" id="GO:0004376">
    <property type="term" value="F:GPI mannosyltransferase activity"/>
    <property type="evidence" value="ECO:0007669"/>
    <property type="project" value="InterPro"/>
</dbReference>
<dbReference type="GO" id="GO:0000009">
    <property type="term" value="F:alpha-1,6-mannosyltransferase activity"/>
    <property type="evidence" value="ECO:0007669"/>
    <property type="project" value="InterPro"/>
</dbReference>
<dbReference type="GO" id="GO:0031501">
    <property type="term" value="C:mannosyltransferase complex"/>
    <property type="evidence" value="ECO:0007669"/>
    <property type="project" value="TreeGrafter"/>
</dbReference>
<evidence type="ECO:0000256" key="9">
    <source>
        <dbReference type="ARBA" id="ARBA00023136"/>
    </source>
</evidence>
<keyword evidence="9 10" id="KW-0472">Membrane</keyword>
<comment type="caution">
    <text evidence="11">The sequence shown here is derived from an EMBL/GenBank/DDBJ whole genome shotgun (WGS) entry which is preliminary data.</text>
</comment>
<feature type="transmembrane region" description="Helical" evidence="10">
    <location>
        <begin position="356"/>
        <end position="378"/>
    </location>
</feature>
<keyword evidence="5" id="KW-0808">Transferase</keyword>
<keyword evidence="4" id="KW-0328">Glycosyltransferase</keyword>
<feature type="transmembrane region" description="Helical" evidence="10">
    <location>
        <begin position="223"/>
        <end position="243"/>
    </location>
</feature>
<evidence type="ECO:0000256" key="8">
    <source>
        <dbReference type="ARBA" id="ARBA00022989"/>
    </source>
</evidence>
<comment type="subcellular location">
    <subcellularLocation>
        <location evidence="1">Endoplasmic reticulum membrane</location>
        <topology evidence="1">Multi-pass membrane protein</topology>
    </subcellularLocation>
</comment>
<evidence type="ECO:0000256" key="2">
    <source>
        <dbReference type="ARBA" id="ARBA00004687"/>
    </source>
</evidence>
<dbReference type="PANTHER" id="PTHR12468">
    <property type="entry name" value="GPI MANNOSYLTRANSFERASE 2"/>
    <property type="match status" value="1"/>
</dbReference>
<feature type="transmembrane region" description="Helical" evidence="10">
    <location>
        <begin position="127"/>
        <end position="158"/>
    </location>
</feature>
<keyword evidence="3" id="KW-0337">GPI-anchor biosynthesis</keyword>
<evidence type="ECO:0000256" key="5">
    <source>
        <dbReference type="ARBA" id="ARBA00022679"/>
    </source>
</evidence>
<protein>
    <recommendedName>
        <fullName evidence="13">Glycosyltransferase RgtA/B/C/D-like domain-containing protein</fullName>
    </recommendedName>
</protein>
<evidence type="ECO:0000256" key="10">
    <source>
        <dbReference type="SAM" id="Phobius"/>
    </source>
</evidence>
<feature type="transmembrane region" description="Helical" evidence="10">
    <location>
        <begin position="164"/>
        <end position="190"/>
    </location>
</feature>
<evidence type="ECO:0000256" key="3">
    <source>
        <dbReference type="ARBA" id="ARBA00022502"/>
    </source>
</evidence>
<dbReference type="Pfam" id="PF04188">
    <property type="entry name" value="Mannosyl_trans2"/>
    <property type="match status" value="1"/>
</dbReference>
<dbReference type="InterPro" id="IPR007315">
    <property type="entry name" value="PIG-V/Gpi18"/>
</dbReference>
<evidence type="ECO:0000256" key="4">
    <source>
        <dbReference type="ARBA" id="ARBA00022676"/>
    </source>
</evidence>
<organism evidence="11 12">
    <name type="scientific">Candidatus Shapirobacteria bacterium CG08_land_8_20_14_0_20_39_18</name>
    <dbReference type="NCBI Taxonomy" id="1974883"/>
    <lineage>
        <taxon>Bacteria</taxon>
        <taxon>Candidatus Shapironibacteriota</taxon>
    </lineage>
</organism>
<name>A0A2M6XDV2_9BACT</name>
<evidence type="ECO:0000313" key="12">
    <source>
        <dbReference type="Proteomes" id="UP000228996"/>
    </source>
</evidence>
<evidence type="ECO:0000256" key="7">
    <source>
        <dbReference type="ARBA" id="ARBA00022824"/>
    </source>
</evidence>
<proteinExistence type="predicted"/>
<dbReference type="UniPathway" id="UPA00196"/>
<feature type="transmembrane region" description="Helical" evidence="10">
    <location>
        <begin position="281"/>
        <end position="303"/>
    </location>
</feature>
<evidence type="ECO:0000256" key="6">
    <source>
        <dbReference type="ARBA" id="ARBA00022692"/>
    </source>
</evidence>
<keyword evidence="7" id="KW-0256">Endoplasmic reticulum</keyword>
<dbReference type="PANTHER" id="PTHR12468:SF2">
    <property type="entry name" value="GPI MANNOSYLTRANSFERASE 2"/>
    <property type="match status" value="1"/>
</dbReference>
<feature type="transmembrane region" description="Helical" evidence="10">
    <location>
        <begin position="92"/>
        <end position="115"/>
    </location>
</feature>
<dbReference type="Proteomes" id="UP000228996">
    <property type="component" value="Unassembled WGS sequence"/>
</dbReference>
<dbReference type="GO" id="GO:0006506">
    <property type="term" value="P:GPI anchor biosynthetic process"/>
    <property type="evidence" value="ECO:0007669"/>
    <property type="project" value="UniProtKB-UniPathway"/>
</dbReference>
<feature type="transmembrane region" description="Helical" evidence="10">
    <location>
        <begin position="5"/>
        <end position="26"/>
    </location>
</feature>
<evidence type="ECO:0008006" key="13">
    <source>
        <dbReference type="Google" id="ProtNLM"/>
    </source>
</evidence>
<feature type="transmembrane region" description="Helical" evidence="10">
    <location>
        <begin position="310"/>
        <end position="326"/>
    </location>
</feature>
<reference evidence="12" key="1">
    <citation type="submission" date="2017-09" db="EMBL/GenBank/DDBJ databases">
        <title>Depth-based differentiation of microbial function through sediment-hosted aquifers and enrichment of novel symbionts in the deep terrestrial subsurface.</title>
        <authorList>
            <person name="Probst A.J."/>
            <person name="Ladd B."/>
            <person name="Jarett J.K."/>
            <person name="Geller-Mcgrath D.E."/>
            <person name="Sieber C.M.K."/>
            <person name="Emerson J.B."/>
            <person name="Anantharaman K."/>
            <person name="Thomas B.C."/>
            <person name="Malmstrom R."/>
            <person name="Stieglmeier M."/>
            <person name="Klingl A."/>
            <person name="Woyke T."/>
            <person name="Ryan C.M."/>
            <person name="Banfield J.F."/>
        </authorList>
    </citation>
    <scope>NUCLEOTIDE SEQUENCE [LARGE SCALE GENOMIC DNA]</scope>
</reference>
<dbReference type="AlphaFoldDB" id="A0A2M6XDV2"/>
<evidence type="ECO:0000256" key="1">
    <source>
        <dbReference type="ARBA" id="ARBA00004477"/>
    </source>
</evidence>
<comment type="pathway">
    <text evidence="2">Glycolipid biosynthesis; glycosylphosphatidylinositol-anchor biosynthesis.</text>
</comment>
<keyword evidence="8 10" id="KW-1133">Transmembrane helix</keyword>
<evidence type="ECO:0000313" key="11">
    <source>
        <dbReference type="EMBL" id="PIU03826.1"/>
    </source>
</evidence>
<dbReference type="GO" id="GO:0016020">
    <property type="term" value="C:membrane"/>
    <property type="evidence" value="ECO:0007669"/>
    <property type="project" value="GOC"/>
</dbReference>
<keyword evidence="6 10" id="KW-0812">Transmembrane</keyword>
<sequence>MRKILIIFVGWQLMIAVFIAIGQRIIPATTNCVYTENFSSTVSRFLWNRANFDGMHYISISRNGYGPFQQAFFPFYPDLIRWLNPLFGGLHLITGLAISWLSFFLSLIFFYKLLLLDYKQKIVNRTIFYLLIFPTAFFFSAVYTESLFFFLVIAAFYFARTKQWWLAGILGLLASGTRLVGVFLFPALLYELYYQLKVSKSVNSLALKIQDNFYVLIREFSKLAIPIFLIPLGLLFYMLWLGVNYHDPLMFIHAQSDKIILLYQVCYRYLKMVATTRINPLYFTVWLELSTGLLFLFLTFWGIYKKTIRLSYLIFMVLAYLAPTTTGTFVSLPRFALLFFPGFIVLAHIESKYFRLIYPIISLILLLLAVSFFVQGYFVS</sequence>
<accession>A0A2M6XDV2</accession>
<gene>
    <name evidence="11" type="ORF">COT44_00915</name>
</gene>